<protein>
    <recommendedName>
        <fullName evidence="2">SGNH hydrolase-type esterase domain-containing protein</fullName>
    </recommendedName>
</protein>
<dbReference type="Pfam" id="PF13472">
    <property type="entry name" value="Lipase_GDSL_2"/>
    <property type="match status" value="1"/>
</dbReference>
<evidence type="ECO:0000256" key="1">
    <source>
        <dbReference type="SAM" id="Phobius"/>
    </source>
</evidence>
<name>A0A2U1SNW9_METSR</name>
<reference evidence="3 4" key="1">
    <citation type="journal article" date="2018" name="Appl. Microbiol. Biotechnol.">
        <title>Co-cultivation of the strictly anaerobic methanogen Methanosarcina barkeri with aerobic methanotrophs in an oxygen-limited membrane bioreactor.</title>
        <authorList>
            <person name="In 't Zandt M.H."/>
            <person name="van den Bosch T.J.M."/>
            <person name="Rijkers R."/>
            <person name="van Kessel M.A.H.J."/>
            <person name="Jetten M.S.M."/>
            <person name="Welte C.U."/>
        </authorList>
    </citation>
    <scope>NUCLEOTIDE SEQUENCE [LARGE SCALE GENOMIC DNA]</scope>
    <source>
        <strain evidence="3 4">DSM 17706</strain>
    </source>
</reference>
<dbReference type="InterPro" id="IPR013830">
    <property type="entry name" value="SGNH_hydro"/>
</dbReference>
<keyword evidence="4" id="KW-1185">Reference proteome</keyword>
<dbReference type="SUPFAM" id="SSF52266">
    <property type="entry name" value="SGNH hydrolase"/>
    <property type="match status" value="1"/>
</dbReference>
<feature type="transmembrane region" description="Helical" evidence="1">
    <location>
        <begin position="61"/>
        <end position="86"/>
    </location>
</feature>
<dbReference type="GO" id="GO:0016788">
    <property type="term" value="F:hydrolase activity, acting on ester bonds"/>
    <property type="evidence" value="ECO:0007669"/>
    <property type="project" value="UniProtKB-ARBA"/>
</dbReference>
<keyword evidence="1" id="KW-0472">Membrane</keyword>
<dbReference type="EMBL" id="PUIV01000024">
    <property type="protein sequence ID" value="PWB93304.1"/>
    <property type="molecule type" value="Genomic_DNA"/>
</dbReference>
<evidence type="ECO:0000259" key="2">
    <source>
        <dbReference type="Pfam" id="PF13472"/>
    </source>
</evidence>
<keyword evidence="1" id="KW-1133">Transmembrane helix</keyword>
<organism evidence="3 4">
    <name type="scientific">Methylosinus sporium</name>
    <dbReference type="NCBI Taxonomy" id="428"/>
    <lineage>
        <taxon>Bacteria</taxon>
        <taxon>Pseudomonadati</taxon>
        <taxon>Pseudomonadota</taxon>
        <taxon>Alphaproteobacteria</taxon>
        <taxon>Hyphomicrobiales</taxon>
        <taxon>Methylocystaceae</taxon>
        <taxon>Methylosinus</taxon>
    </lineage>
</organism>
<dbReference type="Proteomes" id="UP000245137">
    <property type="component" value="Unassembled WGS sequence"/>
</dbReference>
<comment type="caution">
    <text evidence="3">The sequence shown here is derived from an EMBL/GenBank/DDBJ whole genome shotgun (WGS) entry which is preliminary data.</text>
</comment>
<gene>
    <name evidence="3" type="ORF">C5689_13765</name>
</gene>
<dbReference type="Gene3D" id="3.40.50.1110">
    <property type="entry name" value="SGNH hydrolase"/>
    <property type="match status" value="1"/>
</dbReference>
<dbReference type="InterPro" id="IPR036514">
    <property type="entry name" value="SGNH_hydro_sf"/>
</dbReference>
<evidence type="ECO:0000313" key="3">
    <source>
        <dbReference type="EMBL" id="PWB93304.1"/>
    </source>
</evidence>
<evidence type="ECO:0000313" key="4">
    <source>
        <dbReference type="Proteomes" id="UP000245137"/>
    </source>
</evidence>
<proteinExistence type="predicted"/>
<sequence length="279" mass="30242">MAKDLEIRAIIENIAEPGDEAEQAGAGGEQDLGDAGDHAWVLPGVDSDLCPADDAGEAARAMIATVTQILFIFVFLLLLLGALLVVSDAGARRAFRIALHRRVARLRPPRYAIVGDSLAAQCDWRPLRRRPFDVLRLSLGGATLKDIGALIVEARMMGARCFVIDGGLNDLLFDAAPLTQIDHDFRALLRRLPEDARGVLMLAPHIADAAQAPRIDEMNRLMRALAEARGLAVVDLAPQLSQDGARRAEMTDDGLHFSPLAAKLWVQAARERLLRDGLA</sequence>
<dbReference type="AlphaFoldDB" id="A0A2U1SNW9"/>
<feature type="domain" description="SGNH hydrolase-type esterase" evidence="2">
    <location>
        <begin position="115"/>
        <end position="261"/>
    </location>
</feature>
<accession>A0A2U1SNW9</accession>
<keyword evidence="1" id="KW-0812">Transmembrane</keyword>